<evidence type="ECO:0000259" key="4">
    <source>
        <dbReference type="PROSITE" id="PS50118"/>
    </source>
</evidence>
<dbReference type="Gene3D" id="1.10.30.10">
    <property type="entry name" value="High mobility group box domain"/>
    <property type="match status" value="1"/>
</dbReference>
<dbReference type="PANTHER" id="PTHR48112">
    <property type="entry name" value="HIGH MOBILITY GROUP PROTEIN DSP1"/>
    <property type="match status" value="1"/>
</dbReference>
<feature type="compositionally biased region" description="Basic and acidic residues" evidence="3">
    <location>
        <begin position="251"/>
        <end position="261"/>
    </location>
</feature>
<feature type="region of interest" description="Disordered" evidence="3">
    <location>
        <begin position="222"/>
        <end position="299"/>
    </location>
</feature>
<organism evidence="5 6">
    <name type="scientific">Thalassiosira oceanica</name>
    <name type="common">Marine diatom</name>
    <dbReference type="NCBI Taxonomy" id="159749"/>
    <lineage>
        <taxon>Eukaryota</taxon>
        <taxon>Sar</taxon>
        <taxon>Stramenopiles</taxon>
        <taxon>Ochrophyta</taxon>
        <taxon>Bacillariophyta</taxon>
        <taxon>Coscinodiscophyceae</taxon>
        <taxon>Thalassiosirophycidae</taxon>
        <taxon>Thalassiosirales</taxon>
        <taxon>Thalassiosiraceae</taxon>
        <taxon>Thalassiosira</taxon>
    </lineage>
</organism>
<dbReference type="EMBL" id="AGNL01047976">
    <property type="protein sequence ID" value="EJK46119.1"/>
    <property type="molecule type" value="Genomic_DNA"/>
</dbReference>
<dbReference type="GO" id="GO:0003677">
    <property type="term" value="F:DNA binding"/>
    <property type="evidence" value="ECO:0007669"/>
    <property type="project" value="UniProtKB-UniRule"/>
</dbReference>
<protein>
    <recommendedName>
        <fullName evidence="4">HMG box domain-containing protein</fullName>
    </recommendedName>
</protein>
<feature type="compositionally biased region" description="Acidic residues" evidence="3">
    <location>
        <begin position="35"/>
        <end position="51"/>
    </location>
</feature>
<feature type="DNA-binding region" description="HMG box" evidence="2">
    <location>
        <begin position="84"/>
        <end position="203"/>
    </location>
</feature>
<evidence type="ECO:0000256" key="1">
    <source>
        <dbReference type="ARBA" id="ARBA00023125"/>
    </source>
</evidence>
<dbReference type="GO" id="GO:0005634">
    <property type="term" value="C:nucleus"/>
    <property type="evidence" value="ECO:0007669"/>
    <property type="project" value="UniProtKB-UniRule"/>
</dbReference>
<comment type="caution">
    <text evidence="5">The sequence shown here is derived from an EMBL/GenBank/DDBJ whole genome shotgun (WGS) entry which is preliminary data.</text>
</comment>
<keyword evidence="2" id="KW-0539">Nucleus</keyword>
<keyword evidence="6" id="KW-1185">Reference proteome</keyword>
<feature type="compositionally biased region" description="Low complexity" evidence="3">
    <location>
        <begin position="279"/>
        <end position="289"/>
    </location>
</feature>
<dbReference type="InterPro" id="IPR036910">
    <property type="entry name" value="HMG_box_dom_sf"/>
</dbReference>
<keyword evidence="1 2" id="KW-0238">DNA-binding</keyword>
<feature type="region of interest" description="Disordered" evidence="3">
    <location>
        <begin position="1"/>
        <end position="83"/>
    </location>
</feature>
<proteinExistence type="predicted"/>
<evidence type="ECO:0000313" key="6">
    <source>
        <dbReference type="Proteomes" id="UP000266841"/>
    </source>
</evidence>
<dbReference type="InterPro" id="IPR050342">
    <property type="entry name" value="HMGB"/>
</dbReference>
<dbReference type="InterPro" id="IPR009071">
    <property type="entry name" value="HMG_box_dom"/>
</dbReference>
<feature type="domain" description="HMG box" evidence="4">
    <location>
        <begin position="84"/>
        <end position="203"/>
    </location>
</feature>
<sequence length="370" mass="41372">MMLQLQRPRRNGKKKVFTDFIVGDVGESDHSHDTEGDEKPEEQATSDDESYTSEASQDEPKPEPKKMKRSRATTPSSCPAAKKPMRPLTAYHIFFQIEREFIIQSTPGAGADVSLHGNKDIQADVPRRYRATKLSPDWFAGPGKRQKRKHRKSHGKIGFLELSRVISSRWATLDSTDPETKRYVTKIATRELDEYKEEMQAWKEATLPEESQDLVVDIMPRPATRTEPKRAASRRKKRLISEVTPVTSTEIHSHPKVESRPKRVCVKSEPATSQHVLDSVSYSSSLSKSGADDGQRPRTDTIDYSICSDGNPYVPTSQLEAIDLCDPLFELDSFLAESAGGQRCVSPSSSASDDTLGTGHVLYEGYCMLP</sequence>
<evidence type="ECO:0000256" key="2">
    <source>
        <dbReference type="PROSITE-ProRule" id="PRU00267"/>
    </source>
</evidence>
<evidence type="ECO:0000256" key="3">
    <source>
        <dbReference type="SAM" id="MobiDB-lite"/>
    </source>
</evidence>
<accession>K0R3R1</accession>
<dbReference type="eggNOG" id="ENOG502T824">
    <property type="taxonomic scope" value="Eukaryota"/>
</dbReference>
<reference evidence="5 6" key="1">
    <citation type="journal article" date="2012" name="Genome Biol.">
        <title>Genome and low-iron response of an oceanic diatom adapted to chronic iron limitation.</title>
        <authorList>
            <person name="Lommer M."/>
            <person name="Specht M."/>
            <person name="Roy A.S."/>
            <person name="Kraemer L."/>
            <person name="Andreson R."/>
            <person name="Gutowska M.A."/>
            <person name="Wolf J."/>
            <person name="Bergner S.V."/>
            <person name="Schilhabel M.B."/>
            <person name="Klostermeier U.C."/>
            <person name="Beiko R.G."/>
            <person name="Rosenstiel P."/>
            <person name="Hippler M."/>
            <person name="Laroche J."/>
        </authorList>
    </citation>
    <scope>NUCLEOTIDE SEQUENCE [LARGE SCALE GENOMIC DNA]</scope>
    <source>
        <strain evidence="5 6">CCMP1005</strain>
    </source>
</reference>
<name>K0R3R1_THAOC</name>
<dbReference type="AlphaFoldDB" id="K0R3R1"/>
<feature type="compositionally biased region" description="Basic and acidic residues" evidence="3">
    <location>
        <begin position="290"/>
        <end position="299"/>
    </location>
</feature>
<gene>
    <name evidence="5" type="ORF">THAOC_35233</name>
</gene>
<dbReference type="PROSITE" id="PS50118">
    <property type="entry name" value="HMG_BOX_2"/>
    <property type="match status" value="1"/>
</dbReference>
<dbReference type="SUPFAM" id="SSF47095">
    <property type="entry name" value="HMG-box"/>
    <property type="match status" value="1"/>
</dbReference>
<evidence type="ECO:0000313" key="5">
    <source>
        <dbReference type="EMBL" id="EJK46119.1"/>
    </source>
</evidence>
<dbReference type="PANTHER" id="PTHR48112:SF15">
    <property type="entry name" value="HMG BOX DOMAIN-CONTAINING PROTEIN"/>
    <property type="match status" value="1"/>
</dbReference>
<dbReference type="Proteomes" id="UP000266841">
    <property type="component" value="Unassembled WGS sequence"/>
</dbReference>
<dbReference type="OrthoDB" id="42185at2759"/>